<evidence type="ECO:0000256" key="1">
    <source>
        <dbReference type="SAM" id="SignalP"/>
    </source>
</evidence>
<dbReference type="EMBL" id="FOLL01000001">
    <property type="protein sequence ID" value="SFB83217.1"/>
    <property type="molecule type" value="Genomic_DNA"/>
</dbReference>
<dbReference type="RefSeq" id="WP_139215781.1">
    <property type="nucleotide sequence ID" value="NZ_FOLL01000001.1"/>
</dbReference>
<dbReference type="AlphaFoldDB" id="A0A1I1E830"/>
<feature type="signal peptide" evidence="1">
    <location>
        <begin position="1"/>
        <end position="24"/>
    </location>
</feature>
<proteinExistence type="predicted"/>
<gene>
    <name evidence="2" type="ORF">SAMN05421747_101398</name>
</gene>
<evidence type="ECO:0000313" key="2">
    <source>
        <dbReference type="EMBL" id="SFB83217.1"/>
    </source>
</evidence>
<accession>A0A1I1E830</accession>
<dbReference type="Proteomes" id="UP000199577">
    <property type="component" value="Unassembled WGS sequence"/>
</dbReference>
<dbReference type="STRING" id="623281.SAMN05421747_101398"/>
<dbReference type="OrthoDB" id="1043438at2"/>
<keyword evidence="3" id="KW-1185">Reference proteome</keyword>
<reference evidence="2 3" key="1">
    <citation type="submission" date="2016-10" db="EMBL/GenBank/DDBJ databases">
        <authorList>
            <person name="de Groot N.N."/>
        </authorList>
    </citation>
    <scope>NUCLEOTIDE SEQUENCE [LARGE SCALE GENOMIC DNA]</scope>
    <source>
        <strain evidence="2 3">DSM 22900</strain>
    </source>
</reference>
<organism evidence="2 3">
    <name type="scientific">Parapedobacter composti</name>
    <dbReference type="NCBI Taxonomy" id="623281"/>
    <lineage>
        <taxon>Bacteria</taxon>
        <taxon>Pseudomonadati</taxon>
        <taxon>Bacteroidota</taxon>
        <taxon>Sphingobacteriia</taxon>
        <taxon>Sphingobacteriales</taxon>
        <taxon>Sphingobacteriaceae</taxon>
        <taxon>Parapedobacter</taxon>
    </lineage>
</organism>
<protein>
    <submittedName>
        <fullName evidence="2">Uncharacterized protein</fullName>
    </submittedName>
</protein>
<keyword evidence="1" id="KW-0732">Signal</keyword>
<name>A0A1I1E830_9SPHI</name>
<sequence length="593" mass="63831">MRCTIILLNTIKATLLAVCCLVVASCQKSIIPNDPAGFDAGSDLARVGLVLQGPGVASGLRLLDLGTGQRYTLAEGTEVPEKIDLVMLWGSASGMNLIAPSNIARLNEWSAGQTINNTWLVKNTTTFVRIKSSATTQATYDGIMRTDDLAEAYQNALNTVEQQEGYLESEYGPGPAVRNLTVGDLVFMETEKQVRAVALVTNLATGTSGSLGLSMKIDVSKRTEIPPVPASERIEIYETELDRPGYDEGKRFLDFSTGTTYDLSAMTPQERHAFHHQEKIDVVFLNSADKGGFNFMSPDDEEWLASWSIGSDLNANWLVKNEGVFVKMDASAKADSIFLHSYRKSHLRNAFSHALAEVDGQEGYAIDTHGPGKHIGSLKVGDLIFFKSESKQIYVMAKVTAQASGGAGTIALAVKVDRSEEIAVPPPPVRNLRLTGVGASTADFIDFSSVVVHKEGTAELNTAAIDVAHLRGSSTSHNFIAITNGPGFGAWTAALRANIEAWPVRNHAELINLGSAAEHVALYESLDERDREAMAAAFEHAKTLHTPTGRLSNVGTGDIIFINSVDRGIIVAIKVVESNPQGGLEIAFKISQN</sequence>
<feature type="chain" id="PRO_5011481015" evidence="1">
    <location>
        <begin position="25"/>
        <end position="593"/>
    </location>
</feature>
<evidence type="ECO:0000313" key="3">
    <source>
        <dbReference type="Proteomes" id="UP000199577"/>
    </source>
</evidence>
<dbReference type="PROSITE" id="PS51257">
    <property type="entry name" value="PROKAR_LIPOPROTEIN"/>
    <property type="match status" value="1"/>
</dbReference>